<dbReference type="AlphaFoldDB" id="A0A1J5QJW3"/>
<dbReference type="InterPro" id="IPR001789">
    <property type="entry name" value="Sig_transdc_resp-reg_receiver"/>
</dbReference>
<evidence type="ECO:0000259" key="6">
    <source>
        <dbReference type="PROSITE" id="PS50110"/>
    </source>
</evidence>
<dbReference type="CDD" id="cd00009">
    <property type="entry name" value="AAA"/>
    <property type="match status" value="1"/>
</dbReference>
<comment type="caution">
    <text evidence="7">The sequence shown here is derived from an EMBL/GenBank/DDBJ whole genome shotgun (WGS) entry which is preliminary data.</text>
</comment>
<dbReference type="GO" id="GO:0005524">
    <property type="term" value="F:ATP binding"/>
    <property type="evidence" value="ECO:0007669"/>
    <property type="project" value="UniProtKB-KW"/>
</dbReference>
<feature type="domain" description="Response regulatory" evidence="6">
    <location>
        <begin position="9"/>
        <end position="123"/>
    </location>
</feature>
<dbReference type="InterPro" id="IPR003593">
    <property type="entry name" value="AAA+_ATPase"/>
</dbReference>
<dbReference type="SUPFAM" id="SSF46689">
    <property type="entry name" value="Homeodomain-like"/>
    <property type="match status" value="1"/>
</dbReference>
<dbReference type="Gene3D" id="1.10.10.60">
    <property type="entry name" value="Homeodomain-like"/>
    <property type="match status" value="1"/>
</dbReference>
<dbReference type="Gene3D" id="1.10.8.60">
    <property type="match status" value="1"/>
</dbReference>
<name>A0A1J5QJW3_9ZZZZ</name>
<dbReference type="InterPro" id="IPR025943">
    <property type="entry name" value="Sigma_54_int_dom_ATP-bd_2"/>
</dbReference>
<dbReference type="GO" id="GO:0043565">
    <property type="term" value="F:sequence-specific DNA binding"/>
    <property type="evidence" value="ECO:0007669"/>
    <property type="project" value="InterPro"/>
</dbReference>
<evidence type="ECO:0000256" key="1">
    <source>
        <dbReference type="ARBA" id="ARBA00022741"/>
    </source>
</evidence>
<dbReference type="GO" id="GO:0006355">
    <property type="term" value="P:regulation of DNA-templated transcription"/>
    <property type="evidence" value="ECO:0007669"/>
    <property type="project" value="InterPro"/>
</dbReference>
<protein>
    <submittedName>
        <fullName evidence="7">Transcriptional regulatory protein ZraR</fullName>
    </submittedName>
</protein>
<keyword evidence="2" id="KW-0067">ATP-binding</keyword>
<dbReference type="SUPFAM" id="SSF52172">
    <property type="entry name" value="CheY-like"/>
    <property type="match status" value="1"/>
</dbReference>
<evidence type="ECO:0000313" key="7">
    <source>
        <dbReference type="EMBL" id="OIQ83774.1"/>
    </source>
</evidence>
<dbReference type="EMBL" id="MLJW01000673">
    <property type="protein sequence ID" value="OIQ83774.1"/>
    <property type="molecule type" value="Genomic_DNA"/>
</dbReference>
<dbReference type="InterPro" id="IPR009057">
    <property type="entry name" value="Homeodomain-like_sf"/>
</dbReference>
<dbReference type="InterPro" id="IPR011006">
    <property type="entry name" value="CheY-like_superfamily"/>
</dbReference>
<dbReference type="GO" id="GO:0000160">
    <property type="term" value="P:phosphorelay signal transduction system"/>
    <property type="evidence" value="ECO:0007669"/>
    <property type="project" value="InterPro"/>
</dbReference>
<dbReference type="Pfam" id="PF00158">
    <property type="entry name" value="Sigma54_activat"/>
    <property type="match status" value="1"/>
</dbReference>
<dbReference type="PROSITE" id="PS00676">
    <property type="entry name" value="SIGMA54_INTERACT_2"/>
    <property type="match status" value="1"/>
</dbReference>
<evidence type="ECO:0000259" key="5">
    <source>
        <dbReference type="PROSITE" id="PS50045"/>
    </source>
</evidence>
<dbReference type="PRINTS" id="PR01590">
    <property type="entry name" value="HTHFIS"/>
</dbReference>
<proteinExistence type="predicted"/>
<dbReference type="SMART" id="SM00382">
    <property type="entry name" value="AAA"/>
    <property type="match status" value="1"/>
</dbReference>
<dbReference type="Pfam" id="PF02954">
    <property type="entry name" value="HTH_8"/>
    <property type="match status" value="1"/>
</dbReference>
<dbReference type="Pfam" id="PF00072">
    <property type="entry name" value="Response_reg"/>
    <property type="match status" value="1"/>
</dbReference>
<dbReference type="Gene3D" id="3.40.50.2300">
    <property type="match status" value="1"/>
</dbReference>
<accession>A0A1J5QJW3</accession>
<dbReference type="InterPro" id="IPR058031">
    <property type="entry name" value="AAA_lid_NorR"/>
</dbReference>
<evidence type="ECO:0000256" key="4">
    <source>
        <dbReference type="ARBA" id="ARBA00023163"/>
    </source>
</evidence>
<keyword evidence="4" id="KW-0804">Transcription</keyword>
<evidence type="ECO:0000256" key="3">
    <source>
        <dbReference type="ARBA" id="ARBA00023015"/>
    </source>
</evidence>
<gene>
    <name evidence="7" type="primary">zraR_40</name>
    <name evidence="7" type="ORF">GALL_344150</name>
</gene>
<keyword evidence="1" id="KW-0547">Nucleotide-binding</keyword>
<dbReference type="SUPFAM" id="SSF52540">
    <property type="entry name" value="P-loop containing nucleoside triphosphate hydrolases"/>
    <property type="match status" value="1"/>
</dbReference>
<keyword evidence="3" id="KW-0805">Transcription regulation</keyword>
<dbReference type="PANTHER" id="PTHR32071:SF100">
    <property type="entry name" value="RESPONSE REGULATOR PROTEIN PILR"/>
    <property type="match status" value="1"/>
</dbReference>
<dbReference type="Gene3D" id="3.40.50.300">
    <property type="entry name" value="P-loop containing nucleotide triphosphate hydrolases"/>
    <property type="match status" value="1"/>
</dbReference>
<feature type="domain" description="Sigma-54 factor interaction" evidence="5">
    <location>
        <begin position="141"/>
        <end position="370"/>
    </location>
</feature>
<dbReference type="Pfam" id="PF25601">
    <property type="entry name" value="AAA_lid_14"/>
    <property type="match status" value="1"/>
</dbReference>
<dbReference type="InterPro" id="IPR027417">
    <property type="entry name" value="P-loop_NTPase"/>
</dbReference>
<organism evidence="7">
    <name type="scientific">mine drainage metagenome</name>
    <dbReference type="NCBI Taxonomy" id="410659"/>
    <lineage>
        <taxon>unclassified sequences</taxon>
        <taxon>metagenomes</taxon>
        <taxon>ecological metagenomes</taxon>
    </lineage>
</organism>
<dbReference type="PROSITE" id="PS50110">
    <property type="entry name" value="RESPONSE_REGULATORY"/>
    <property type="match status" value="1"/>
</dbReference>
<dbReference type="SMART" id="SM00448">
    <property type="entry name" value="REC"/>
    <property type="match status" value="1"/>
</dbReference>
<dbReference type="PANTHER" id="PTHR32071">
    <property type="entry name" value="TRANSCRIPTIONAL REGULATORY PROTEIN"/>
    <property type="match status" value="1"/>
</dbReference>
<dbReference type="InterPro" id="IPR002078">
    <property type="entry name" value="Sigma_54_int"/>
</dbReference>
<dbReference type="FunFam" id="3.40.50.300:FF:000006">
    <property type="entry name" value="DNA-binding transcriptional regulator NtrC"/>
    <property type="match status" value="1"/>
</dbReference>
<dbReference type="PROSITE" id="PS50045">
    <property type="entry name" value="SIGMA54_INTERACT_4"/>
    <property type="match status" value="1"/>
</dbReference>
<dbReference type="InterPro" id="IPR002197">
    <property type="entry name" value="HTH_Fis"/>
</dbReference>
<sequence>MHDTTKPIRILVVDDEPDLREIYALTLIREGWEVAEAASVGEARAQLEQQAFDVAIVDMRLPDGAGLDLLDWLAARRRSERVIVATAYGNAATAVQALKTGAFDYLTKPVDLRQLRQVVRSALAQHAAAVDPAPAPALQAMVGDSAPMRAVKEALRRAARSMAPVLIQGESGTGKELAARALHELSNRASGPFVPVNCSAIPEHLLEAEFFGYRKGAFTGALDAHDGFFAAAAGGTLFLDEIGELPLAMQAKLLRAVQERRVRAIGETAETPVDVRLVSATHRDLARCVADGVFRQDLYYRINVIDVTLPALRERLADLPQLADALLDRIRREQQRPALRLGEDALELLALRAFSGNVRELENVLHRAATLAASDTIGAADLGAPGAVAPPPPPAMAQPPAATPELPALPLDLGAHLDRVERAILLEALRRTRFNRTAAAQLLGLNLRQMRYRIERLGIHDDDAL</sequence>
<reference evidence="7" key="1">
    <citation type="submission" date="2016-10" db="EMBL/GenBank/DDBJ databases">
        <title>Sequence of Gallionella enrichment culture.</title>
        <authorList>
            <person name="Poehlein A."/>
            <person name="Muehling M."/>
            <person name="Daniel R."/>
        </authorList>
    </citation>
    <scope>NUCLEOTIDE SEQUENCE</scope>
</reference>
<evidence type="ECO:0000256" key="2">
    <source>
        <dbReference type="ARBA" id="ARBA00022840"/>
    </source>
</evidence>